<accession>A0A0F8Z0N1</accession>
<gene>
    <name evidence="1" type="ORF">LCGC14_3029590</name>
</gene>
<evidence type="ECO:0000313" key="1">
    <source>
        <dbReference type="EMBL" id="KKK59914.1"/>
    </source>
</evidence>
<protein>
    <submittedName>
        <fullName evidence="1">Uncharacterized protein</fullName>
    </submittedName>
</protein>
<name>A0A0F8Z0N1_9ZZZZ</name>
<sequence length="83" mass="9795">MGADVPYCRKWEEPPEESPVVMQQWMWTCPKCGHDEADWYHYDEVPYLSEVPNEASTFECVKCDHQGTGKEFDLEYLESEVEE</sequence>
<dbReference type="AlphaFoldDB" id="A0A0F8Z0N1"/>
<reference evidence="1" key="1">
    <citation type="journal article" date="2015" name="Nature">
        <title>Complex archaea that bridge the gap between prokaryotes and eukaryotes.</title>
        <authorList>
            <person name="Spang A."/>
            <person name="Saw J.H."/>
            <person name="Jorgensen S.L."/>
            <person name="Zaremba-Niedzwiedzka K."/>
            <person name="Martijn J."/>
            <person name="Lind A.E."/>
            <person name="van Eijk R."/>
            <person name="Schleper C."/>
            <person name="Guy L."/>
            <person name="Ettema T.J."/>
        </authorList>
    </citation>
    <scope>NUCLEOTIDE SEQUENCE</scope>
</reference>
<comment type="caution">
    <text evidence="1">The sequence shown here is derived from an EMBL/GenBank/DDBJ whole genome shotgun (WGS) entry which is preliminary data.</text>
</comment>
<dbReference type="SUPFAM" id="SSF57783">
    <property type="entry name" value="Zinc beta-ribbon"/>
    <property type="match status" value="1"/>
</dbReference>
<proteinExistence type="predicted"/>
<dbReference type="EMBL" id="LAZR01063226">
    <property type="protein sequence ID" value="KKK59914.1"/>
    <property type="molecule type" value="Genomic_DNA"/>
</dbReference>
<organism evidence="1">
    <name type="scientific">marine sediment metagenome</name>
    <dbReference type="NCBI Taxonomy" id="412755"/>
    <lineage>
        <taxon>unclassified sequences</taxon>
        <taxon>metagenomes</taxon>
        <taxon>ecological metagenomes</taxon>
    </lineage>
</organism>